<evidence type="ECO:0000256" key="1">
    <source>
        <dbReference type="SAM" id="MobiDB-lite"/>
    </source>
</evidence>
<dbReference type="OrthoDB" id="5782056at2"/>
<evidence type="ECO:0000313" key="4">
    <source>
        <dbReference type="Proteomes" id="UP000223759"/>
    </source>
</evidence>
<proteinExistence type="predicted"/>
<dbReference type="RefSeq" id="WP_076755494.1">
    <property type="nucleotide sequence ID" value="NZ_CP023018.1"/>
</dbReference>
<organism evidence="3 4">
    <name type="scientific">Ectothiorhodosinus mongolicus</name>
    <dbReference type="NCBI Taxonomy" id="233100"/>
    <lineage>
        <taxon>Bacteria</taxon>
        <taxon>Pseudomonadati</taxon>
        <taxon>Pseudomonadota</taxon>
        <taxon>Gammaproteobacteria</taxon>
        <taxon>Chromatiales</taxon>
        <taxon>Ectothiorhodospiraceae</taxon>
        <taxon>Ectothiorhodosinus</taxon>
    </lineage>
</organism>
<dbReference type="InterPro" id="IPR024402">
    <property type="entry name" value="DUF2726"/>
</dbReference>
<evidence type="ECO:0000259" key="2">
    <source>
        <dbReference type="Pfam" id="PF10881"/>
    </source>
</evidence>
<name>A0A1R3VZG8_9GAMM</name>
<evidence type="ECO:0000313" key="3">
    <source>
        <dbReference type="EMBL" id="SIT69456.1"/>
    </source>
</evidence>
<dbReference type="Proteomes" id="UP000223759">
    <property type="component" value="Unassembled WGS sequence"/>
</dbReference>
<dbReference type="Pfam" id="PF10881">
    <property type="entry name" value="DUF2726"/>
    <property type="match status" value="1"/>
</dbReference>
<accession>A0A1R3VZG8</accession>
<keyword evidence="4" id="KW-1185">Reference proteome</keyword>
<dbReference type="EMBL" id="FTPK01000002">
    <property type="protein sequence ID" value="SIT69456.1"/>
    <property type="molecule type" value="Genomic_DNA"/>
</dbReference>
<protein>
    <recommendedName>
        <fullName evidence="2">DUF2726 domain-containing protein</fullName>
    </recommendedName>
</protein>
<dbReference type="STRING" id="233100.SAMN05216526_1088"/>
<dbReference type="AlphaFoldDB" id="A0A1R3VZG8"/>
<sequence length="197" mass="21478">MMAVQFVLLVIIVVSGLMFYSRYRAALTPPPASSYNYSKAEHFLNQEDMQMLQAIEDTVGDEYRVFAKVDALDIMNVKVTQDQPYRQALTARLKGKKLDYVVVRKSDSSPICAVRVRSGKPGSPLIPDRDAFLSEVCAEVELPLGFIDPEQGSAARLAKTTVAGMLEGKKPAKAAKPAEAKETVAEVMPPQEGSSPA</sequence>
<gene>
    <name evidence="3" type="ORF">SAMN05216526_1088</name>
</gene>
<feature type="region of interest" description="Disordered" evidence="1">
    <location>
        <begin position="169"/>
        <end position="197"/>
    </location>
</feature>
<reference evidence="3 4" key="1">
    <citation type="submission" date="2017-01" db="EMBL/GenBank/DDBJ databases">
        <authorList>
            <person name="Mah S.A."/>
            <person name="Swanson W.J."/>
            <person name="Moy G.W."/>
            <person name="Vacquier V.D."/>
        </authorList>
    </citation>
    <scope>NUCLEOTIDE SEQUENCE [LARGE SCALE GENOMIC DNA]</scope>
    <source>
        <strain evidence="3 4">M9</strain>
    </source>
</reference>
<feature type="domain" description="DUF2726" evidence="2">
    <location>
        <begin position="42"/>
        <end position="153"/>
    </location>
</feature>